<dbReference type="PANTHER" id="PTHR43205">
    <property type="entry name" value="PROSTAGLANDIN REDUCTASE"/>
    <property type="match status" value="1"/>
</dbReference>
<feature type="domain" description="Enoyl reductase (ER)" evidence="2">
    <location>
        <begin position="17"/>
        <end position="336"/>
    </location>
</feature>
<dbReference type="AlphaFoldDB" id="A0A7T4R3U0"/>
<dbReference type="RefSeq" id="WP_198571456.1">
    <property type="nucleotide sequence ID" value="NZ_CP066167.1"/>
</dbReference>
<dbReference type="Pfam" id="PF00107">
    <property type="entry name" value="ADH_zinc_N"/>
    <property type="match status" value="1"/>
</dbReference>
<accession>A0A7T4R3U0</accession>
<dbReference type="InterPro" id="IPR045010">
    <property type="entry name" value="MDR_fam"/>
</dbReference>
<reference evidence="3 4" key="1">
    <citation type="submission" date="2020-12" db="EMBL/GenBank/DDBJ databases">
        <authorList>
            <person name="Shan Y."/>
        </authorList>
    </citation>
    <scope>NUCLEOTIDE SEQUENCE [LARGE SCALE GENOMIC DNA]</scope>
    <source>
        <strain evidence="4">csc3.9</strain>
    </source>
</reference>
<proteinExistence type="predicted"/>
<dbReference type="SUPFAM" id="SSF51735">
    <property type="entry name" value="NAD(P)-binding Rossmann-fold domains"/>
    <property type="match status" value="1"/>
</dbReference>
<organism evidence="3 4">
    <name type="scientific">Spongiibacter nanhainus</name>
    <dbReference type="NCBI Taxonomy" id="2794344"/>
    <lineage>
        <taxon>Bacteria</taxon>
        <taxon>Pseudomonadati</taxon>
        <taxon>Pseudomonadota</taxon>
        <taxon>Gammaproteobacteria</taxon>
        <taxon>Cellvibrionales</taxon>
        <taxon>Spongiibacteraceae</taxon>
        <taxon>Spongiibacter</taxon>
    </lineage>
</organism>
<evidence type="ECO:0000259" key="2">
    <source>
        <dbReference type="SMART" id="SM00829"/>
    </source>
</evidence>
<dbReference type="Gene3D" id="3.40.50.720">
    <property type="entry name" value="NAD(P)-binding Rossmann-like Domain"/>
    <property type="match status" value="1"/>
</dbReference>
<dbReference type="Gene3D" id="3.90.180.10">
    <property type="entry name" value="Medium-chain alcohol dehydrogenases, catalytic domain"/>
    <property type="match status" value="1"/>
</dbReference>
<dbReference type="CDD" id="cd05288">
    <property type="entry name" value="PGDH"/>
    <property type="match status" value="1"/>
</dbReference>
<dbReference type="InterPro" id="IPR036291">
    <property type="entry name" value="NAD(P)-bd_dom_sf"/>
</dbReference>
<keyword evidence="1" id="KW-0560">Oxidoreductase</keyword>
<evidence type="ECO:0000256" key="1">
    <source>
        <dbReference type="ARBA" id="ARBA00023002"/>
    </source>
</evidence>
<dbReference type="SMART" id="SM00829">
    <property type="entry name" value="PKS_ER"/>
    <property type="match status" value="1"/>
</dbReference>
<dbReference type="Proteomes" id="UP000596063">
    <property type="component" value="Chromosome"/>
</dbReference>
<protein>
    <submittedName>
        <fullName evidence="3">NADP-dependent oxidoreductase</fullName>
    </submittedName>
</protein>
<keyword evidence="4" id="KW-1185">Reference proteome</keyword>
<dbReference type="PANTHER" id="PTHR43205:SF7">
    <property type="entry name" value="PROSTAGLANDIN REDUCTASE 1"/>
    <property type="match status" value="1"/>
</dbReference>
<dbReference type="FunFam" id="3.40.50.720:FF:000121">
    <property type="entry name" value="Prostaglandin reductase 2"/>
    <property type="match status" value="1"/>
</dbReference>
<dbReference type="EMBL" id="CP066167">
    <property type="protein sequence ID" value="QQD19975.1"/>
    <property type="molecule type" value="Genomic_DNA"/>
</dbReference>
<gene>
    <name evidence="3" type="ORF">I6N98_09145</name>
</gene>
<evidence type="ECO:0000313" key="4">
    <source>
        <dbReference type="Proteomes" id="UP000596063"/>
    </source>
</evidence>
<dbReference type="GO" id="GO:0016628">
    <property type="term" value="F:oxidoreductase activity, acting on the CH-CH group of donors, NAD or NADP as acceptor"/>
    <property type="evidence" value="ECO:0007669"/>
    <property type="project" value="InterPro"/>
</dbReference>
<dbReference type="InterPro" id="IPR013149">
    <property type="entry name" value="ADH-like_C"/>
</dbReference>
<name>A0A7T4R3U0_9GAMM</name>
<dbReference type="InterPro" id="IPR041694">
    <property type="entry name" value="ADH_N_2"/>
</dbReference>
<dbReference type="KEGG" id="snan:I6N98_09145"/>
<dbReference type="InterPro" id="IPR020843">
    <property type="entry name" value="ER"/>
</dbReference>
<dbReference type="InterPro" id="IPR011032">
    <property type="entry name" value="GroES-like_sf"/>
</dbReference>
<evidence type="ECO:0000313" key="3">
    <source>
        <dbReference type="EMBL" id="QQD19975.1"/>
    </source>
</evidence>
<sequence>MSSEINRQWLFVKRPTGPVDESCFEKVESALPQLDDGQVLFKNLYFSFDASMRTWMNDGPNYLEPLKLGEPMRSVTLAEVVQSKNSEFPIGRKVMGMHAWEDYSVSNGVGFSQLLPDLPGIPPSYFLGALGPTGYTAYFGMMDIGQPKKGDSVLISGAAGAVGSIAGQIAKINGCRVVGLAGSDEKCQWIEQECGYDRAINYKTCMDLTETLKELFPDGIDIYFDNVGGQVLDAALANLAQYARIVSCGVLSGYDTGTNPSVPIKNIWMLLIREAKMQGFLISSYMHRAQEAATYLGTYINSGEIVFREHMEEGFDRAPQTLKLLYTGKNNGKLLLKL</sequence>
<dbReference type="SUPFAM" id="SSF50129">
    <property type="entry name" value="GroES-like"/>
    <property type="match status" value="1"/>
</dbReference>
<dbReference type="Pfam" id="PF16884">
    <property type="entry name" value="ADH_N_2"/>
    <property type="match status" value="1"/>
</dbReference>